<protein>
    <recommendedName>
        <fullName evidence="3">DUF551 domain-containing protein</fullName>
    </recommendedName>
</protein>
<organism evidence="1 2">
    <name type="scientific">Ruminiclostridium papyrosolvens DSM 2782</name>
    <dbReference type="NCBI Taxonomy" id="588581"/>
    <lineage>
        <taxon>Bacteria</taxon>
        <taxon>Bacillati</taxon>
        <taxon>Bacillota</taxon>
        <taxon>Clostridia</taxon>
        <taxon>Eubacteriales</taxon>
        <taxon>Oscillospiraceae</taxon>
        <taxon>Ruminiclostridium</taxon>
    </lineage>
</organism>
<dbReference type="EMBL" id="ACXX02000009">
    <property type="protein sequence ID" value="EGD47093.1"/>
    <property type="molecule type" value="Genomic_DNA"/>
</dbReference>
<dbReference type="STRING" id="588581.Cpap_1485"/>
<proteinExistence type="predicted"/>
<dbReference type="AlphaFoldDB" id="F1TEC7"/>
<sequence length="135" mass="16059">MSNRFIDTIRENVKYPNSDGVYGNWDILNIGQRKFMIECADYMESMEHVIEQLFKEQQQQRWIPVSERLPGNPNPENGEPKAYLVTINKFAIVPTTLYYMGDGRWVREWDEPSEIYTNILAWRELPEPYKEGNHE</sequence>
<reference evidence="1" key="2">
    <citation type="submission" date="2011-01" db="EMBL/GenBank/DDBJ databases">
        <title>The Non-contiguous Finished genome of Clostridium papyrosolvens.</title>
        <authorList>
            <person name="Lucas S."/>
            <person name="Copeland A."/>
            <person name="Lapidus A."/>
            <person name="Cheng J.-F."/>
            <person name="Goodwin L."/>
            <person name="Pitluck S."/>
            <person name="Misra M."/>
            <person name="Chertkov O."/>
            <person name="Detter J.C."/>
            <person name="Han C."/>
            <person name="Tapia R."/>
            <person name="Land M."/>
            <person name="Hauser L."/>
            <person name="Kyrpides N."/>
            <person name="Ivanova N."/>
            <person name="Pagani I."/>
            <person name="Mouttaki H."/>
            <person name="He Z."/>
            <person name="Zhou J."/>
            <person name="Hemme C.L."/>
            <person name="Woyke T."/>
        </authorList>
    </citation>
    <scope>NUCLEOTIDE SEQUENCE [LARGE SCALE GENOMIC DNA]</scope>
    <source>
        <strain evidence="1">DSM 2782</strain>
    </source>
</reference>
<evidence type="ECO:0008006" key="3">
    <source>
        <dbReference type="Google" id="ProtNLM"/>
    </source>
</evidence>
<dbReference type="OrthoDB" id="2067073at2"/>
<keyword evidence="2" id="KW-1185">Reference proteome</keyword>
<evidence type="ECO:0000313" key="2">
    <source>
        <dbReference type="Proteomes" id="UP000003860"/>
    </source>
</evidence>
<dbReference type="Proteomes" id="UP000003860">
    <property type="component" value="Unassembled WGS sequence"/>
</dbReference>
<name>F1TEC7_9FIRM</name>
<dbReference type="RefSeq" id="WP_004620098.1">
    <property type="nucleotide sequence ID" value="NZ_ACXX02000009.1"/>
</dbReference>
<accession>F1TEC7</accession>
<evidence type="ECO:0000313" key="1">
    <source>
        <dbReference type="EMBL" id="EGD47093.1"/>
    </source>
</evidence>
<comment type="caution">
    <text evidence="1">The sequence shown here is derived from an EMBL/GenBank/DDBJ whole genome shotgun (WGS) entry which is preliminary data.</text>
</comment>
<gene>
    <name evidence="1" type="ORF">Cpap_1485</name>
</gene>
<reference evidence="1" key="1">
    <citation type="submission" date="2009-07" db="EMBL/GenBank/DDBJ databases">
        <authorList>
            <consortium name="US DOE Joint Genome Institute (JGI-PGF)"/>
            <person name="Lucas S."/>
            <person name="Copeland A."/>
            <person name="Lapidus A."/>
            <person name="Glavina del Rio T."/>
            <person name="Tice H."/>
            <person name="Bruce D."/>
            <person name="Goodwin L."/>
            <person name="Pitluck S."/>
            <person name="Larimer F."/>
            <person name="Land M.L."/>
            <person name="Mouttaki H."/>
            <person name="He Z."/>
            <person name="Zhou J."/>
            <person name="Hemme C.L."/>
        </authorList>
    </citation>
    <scope>NUCLEOTIDE SEQUENCE [LARGE SCALE GENOMIC DNA]</scope>
    <source>
        <strain evidence="1">DSM 2782</strain>
    </source>
</reference>